<dbReference type="SMART" id="SM00644">
    <property type="entry name" value="Ami_2"/>
    <property type="match status" value="1"/>
</dbReference>
<keyword evidence="4" id="KW-0961">Cell wall biogenesis/degradation</keyword>
<dbReference type="AlphaFoldDB" id="A0A819B2C6"/>
<dbReference type="GO" id="GO:0071555">
    <property type="term" value="P:cell wall organization"/>
    <property type="evidence" value="ECO:0007669"/>
    <property type="project" value="UniProtKB-KW"/>
</dbReference>
<keyword evidence="12" id="KW-1185">Reference proteome</keyword>
<comment type="catalytic activity">
    <reaction evidence="1">
        <text>Hydrolyzes the link between N-acetylmuramoyl residues and L-amino acid residues in certain cell-wall glycopeptides.</text>
        <dbReference type="EC" id="3.5.1.28"/>
    </reaction>
</comment>
<comment type="caution">
    <text evidence="10">The sequence shown here is derived from an EMBL/GenBank/DDBJ whole genome shotgun (WGS) entry which is preliminary data.</text>
</comment>
<evidence type="ECO:0000313" key="7">
    <source>
        <dbReference type="EMBL" id="CAF1234909.1"/>
    </source>
</evidence>
<dbReference type="EC" id="3.5.1.28" evidence="2"/>
<dbReference type="Pfam" id="PF01510">
    <property type="entry name" value="Amidase_2"/>
    <property type="match status" value="1"/>
</dbReference>
<dbReference type="Proteomes" id="UP000663866">
    <property type="component" value="Unassembled WGS sequence"/>
</dbReference>
<reference evidence="10" key="1">
    <citation type="submission" date="2021-02" db="EMBL/GenBank/DDBJ databases">
        <authorList>
            <person name="Nowell W R."/>
        </authorList>
    </citation>
    <scope>NUCLEOTIDE SEQUENCE</scope>
</reference>
<evidence type="ECO:0000313" key="12">
    <source>
        <dbReference type="Proteomes" id="UP000663866"/>
    </source>
</evidence>
<dbReference type="CDD" id="cd06583">
    <property type="entry name" value="PGRP"/>
    <property type="match status" value="1"/>
</dbReference>
<evidence type="ECO:0000256" key="3">
    <source>
        <dbReference type="ARBA" id="ARBA00022801"/>
    </source>
</evidence>
<feature type="domain" description="N-acetylmuramoyl-L-alanine amidase" evidence="5">
    <location>
        <begin position="36"/>
        <end position="168"/>
    </location>
</feature>
<dbReference type="EMBL" id="CAJOBF010000080">
    <property type="protein sequence ID" value="CAF3741485.1"/>
    <property type="molecule type" value="Genomic_DNA"/>
</dbReference>
<accession>A0A819B2C6</accession>
<dbReference type="InterPro" id="IPR036505">
    <property type="entry name" value="Amidase/PGRP_sf"/>
</dbReference>
<dbReference type="OrthoDB" id="9994225at2759"/>
<evidence type="ECO:0000256" key="1">
    <source>
        <dbReference type="ARBA" id="ARBA00001561"/>
    </source>
</evidence>
<name>A0A819B2C6_9BILA</name>
<dbReference type="EMBL" id="CAJOBG010000303">
    <property type="protein sequence ID" value="CAF3794608.1"/>
    <property type="molecule type" value="Genomic_DNA"/>
</dbReference>
<dbReference type="EMBL" id="CAJNOW010000092">
    <property type="protein sequence ID" value="CAF1234909.1"/>
    <property type="molecule type" value="Genomic_DNA"/>
</dbReference>
<evidence type="ECO:0000256" key="4">
    <source>
        <dbReference type="ARBA" id="ARBA00023316"/>
    </source>
</evidence>
<evidence type="ECO:0000259" key="5">
    <source>
        <dbReference type="SMART" id="SM00644"/>
    </source>
</evidence>
<dbReference type="Proteomes" id="UP000663842">
    <property type="component" value="Unassembled WGS sequence"/>
</dbReference>
<dbReference type="InterPro" id="IPR051206">
    <property type="entry name" value="NAMLAA_amidase_2"/>
</dbReference>
<organism evidence="10 12">
    <name type="scientific">Rotaria magnacalcarata</name>
    <dbReference type="NCBI Taxonomy" id="392030"/>
    <lineage>
        <taxon>Eukaryota</taxon>
        <taxon>Metazoa</taxon>
        <taxon>Spiralia</taxon>
        <taxon>Gnathifera</taxon>
        <taxon>Rotifera</taxon>
        <taxon>Eurotatoria</taxon>
        <taxon>Bdelloidea</taxon>
        <taxon>Philodinida</taxon>
        <taxon>Philodinidae</taxon>
        <taxon>Rotaria</taxon>
    </lineage>
</organism>
<evidence type="ECO:0000313" key="6">
    <source>
        <dbReference type="EMBL" id="CAF1107559.1"/>
    </source>
</evidence>
<evidence type="ECO:0000313" key="11">
    <source>
        <dbReference type="EMBL" id="CAF4112308.1"/>
    </source>
</evidence>
<dbReference type="EMBL" id="CAJNOV010002554">
    <property type="protein sequence ID" value="CAF1107559.1"/>
    <property type="molecule type" value="Genomic_DNA"/>
</dbReference>
<evidence type="ECO:0000313" key="10">
    <source>
        <dbReference type="EMBL" id="CAF3794608.1"/>
    </source>
</evidence>
<evidence type="ECO:0000313" key="8">
    <source>
        <dbReference type="EMBL" id="CAF1983252.1"/>
    </source>
</evidence>
<dbReference type="PANTHER" id="PTHR30417">
    <property type="entry name" value="N-ACETYLMURAMOYL-L-ALANINE AMIDASE AMID"/>
    <property type="match status" value="1"/>
</dbReference>
<evidence type="ECO:0000313" key="9">
    <source>
        <dbReference type="EMBL" id="CAF3741485.1"/>
    </source>
</evidence>
<dbReference type="PANTHER" id="PTHR30417:SF1">
    <property type="entry name" value="N-ACETYLMURAMOYL-L-ALANINE AMIDASE AMID"/>
    <property type="match status" value="1"/>
</dbReference>
<dbReference type="GO" id="GO:0008745">
    <property type="term" value="F:N-acetylmuramoyl-L-alanine amidase activity"/>
    <property type="evidence" value="ECO:0007669"/>
    <property type="project" value="UniProtKB-EC"/>
</dbReference>
<dbReference type="Proteomes" id="UP000663834">
    <property type="component" value="Unassembled WGS sequence"/>
</dbReference>
<dbReference type="Proteomes" id="UP000663855">
    <property type="component" value="Unassembled WGS sequence"/>
</dbReference>
<dbReference type="EMBL" id="CAJNRF010000833">
    <property type="protein sequence ID" value="CAF1983252.1"/>
    <property type="molecule type" value="Genomic_DNA"/>
</dbReference>
<dbReference type="GO" id="GO:0009254">
    <property type="term" value="P:peptidoglycan turnover"/>
    <property type="evidence" value="ECO:0007669"/>
    <property type="project" value="TreeGrafter"/>
</dbReference>
<proteinExistence type="predicted"/>
<protein>
    <recommendedName>
        <fullName evidence="2">N-acetylmuramoyl-L-alanine amidase</fullName>
        <ecNumber evidence="2">3.5.1.28</ecNumber>
    </recommendedName>
</protein>
<evidence type="ECO:0000256" key="2">
    <source>
        <dbReference type="ARBA" id="ARBA00011901"/>
    </source>
</evidence>
<keyword evidence="3" id="KW-0378">Hydrolase</keyword>
<gene>
    <name evidence="6" type="ORF">CJN711_LOCUS7468</name>
    <name evidence="7" type="ORF">KQP761_LOCUS1492</name>
    <name evidence="10" type="ORF">OVN521_LOCUS3510</name>
    <name evidence="11" type="ORF">SMN809_LOCUS17863</name>
    <name evidence="9" type="ORF">UXM345_LOCUS1455</name>
    <name evidence="8" type="ORF">WKI299_LOCUS3890</name>
</gene>
<dbReference type="EMBL" id="CAJOBI010008424">
    <property type="protein sequence ID" value="CAF4112308.1"/>
    <property type="molecule type" value="Genomic_DNA"/>
</dbReference>
<dbReference type="InterPro" id="IPR002502">
    <property type="entry name" value="Amidase_domain"/>
</dbReference>
<sequence length="178" mass="19607">MSTQPKPITKDNNNSSILLANDNWKVDYSKAKKVVSPNYKTGRPVPIRGLVLHGTAGGGTIEWFLNPASKVSSHYVVEQDGKVTQMVSETDVAWHAGVVSPTSILADKGNPNSFCIGIEFSRNKTNDNIMPDAQILSGLDLVNDIRGRYPHIQIYFHDEISIGRICPGPNFPKTLFRT</sequence>
<dbReference type="SUPFAM" id="SSF55846">
    <property type="entry name" value="N-acetylmuramoyl-L-alanine amidase-like"/>
    <property type="match status" value="1"/>
</dbReference>
<dbReference type="Proteomes" id="UP000663856">
    <property type="component" value="Unassembled WGS sequence"/>
</dbReference>
<dbReference type="Proteomes" id="UP000676336">
    <property type="component" value="Unassembled WGS sequence"/>
</dbReference>
<dbReference type="Gene3D" id="3.40.80.10">
    <property type="entry name" value="Peptidoglycan recognition protein-like"/>
    <property type="match status" value="1"/>
</dbReference>
<dbReference type="GO" id="GO:0009253">
    <property type="term" value="P:peptidoglycan catabolic process"/>
    <property type="evidence" value="ECO:0007669"/>
    <property type="project" value="InterPro"/>
</dbReference>